<dbReference type="Gene3D" id="3.30.1540.20">
    <property type="entry name" value="MutL, C-terminal domain, dimerisation subdomain"/>
    <property type="match status" value="1"/>
</dbReference>
<dbReference type="InterPro" id="IPR002099">
    <property type="entry name" value="MutL/Mlh/PMS"/>
</dbReference>
<comment type="caution">
    <text evidence="8">The sequence shown here is derived from an EMBL/GenBank/DDBJ whole genome shotgun (WGS) entry which is preliminary data.</text>
</comment>
<feature type="domain" description="DNA mismatch repair protein S5" evidence="7">
    <location>
        <begin position="213"/>
        <end position="331"/>
    </location>
</feature>
<dbReference type="EMBL" id="QEQK01000003">
    <property type="protein sequence ID" value="PWN57150.1"/>
    <property type="molecule type" value="Genomic_DNA"/>
</dbReference>
<dbReference type="InterPro" id="IPR037198">
    <property type="entry name" value="MutL_C_sf"/>
</dbReference>
<dbReference type="Pfam" id="PF01119">
    <property type="entry name" value="DNA_mis_repair"/>
    <property type="match status" value="1"/>
</dbReference>
<evidence type="ECO:0000259" key="7">
    <source>
        <dbReference type="SMART" id="SM01340"/>
    </source>
</evidence>
<gene>
    <name evidence="5" type="primary">mutL</name>
    <name evidence="8" type="ORF">DEH80_04275</name>
</gene>
<dbReference type="PROSITE" id="PS00058">
    <property type="entry name" value="DNA_MISMATCH_REPAIR_1"/>
    <property type="match status" value="1"/>
</dbReference>
<dbReference type="GO" id="GO:0006298">
    <property type="term" value="P:mismatch repair"/>
    <property type="evidence" value="ECO:0007669"/>
    <property type="project" value="UniProtKB-UniRule"/>
</dbReference>
<evidence type="ECO:0000313" key="9">
    <source>
        <dbReference type="Proteomes" id="UP000251800"/>
    </source>
</evidence>
<dbReference type="CDD" id="cd03482">
    <property type="entry name" value="MutL_Trans_MutL"/>
    <property type="match status" value="1"/>
</dbReference>
<dbReference type="NCBIfam" id="NF000949">
    <property type="entry name" value="PRK00095.1-2"/>
    <property type="match status" value="1"/>
</dbReference>
<dbReference type="RefSeq" id="WP_109719230.1">
    <property type="nucleotide sequence ID" value="NZ_QEQK01000003.1"/>
</dbReference>
<evidence type="ECO:0000256" key="2">
    <source>
        <dbReference type="ARBA" id="ARBA00021975"/>
    </source>
</evidence>
<dbReference type="InterPro" id="IPR042120">
    <property type="entry name" value="MutL_C_dimsub"/>
</dbReference>
<dbReference type="GO" id="GO:0005524">
    <property type="term" value="F:ATP binding"/>
    <property type="evidence" value="ECO:0007669"/>
    <property type="project" value="InterPro"/>
</dbReference>
<dbReference type="InterPro" id="IPR014762">
    <property type="entry name" value="DNA_mismatch_repair_CS"/>
</dbReference>
<keyword evidence="4 5" id="KW-0234">DNA repair</keyword>
<keyword evidence="8" id="KW-0540">Nuclease</keyword>
<keyword evidence="8" id="KW-0255">Endonuclease</keyword>
<dbReference type="Pfam" id="PF02518">
    <property type="entry name" value="HATPase_c"/>
    <property type="match status" value="1"/>
</dbReference>
<dbReference type="InterPro" id="IPR038973">
    <property type="entry name" value="MutL/Mlh/Pms-like"/>
</dbReference>
<dbReference type="GO" id="GO:0140664">
    <property type="term" value="F:ATP-dependent DNA damage sensor activity"/>
    <property type="evidence" value="ECO:0007669"/>
    <property type="project" value="InterPro"/>
</dbReference>
<comment type="function">
    <text evidence="5">This protein is involved in the repair of mismatches in DNA. It is required for dam-dependent methyl-directed DNA mismatch repair. May act as a 'molecular matchmaker', a protein that promotes the formation of a stable complex between two or more DNA-binding proteins in an ATP-dependent manner without itself being part of a final effector complex.</text>
</comment>
<dbReference type="Gene3D" id="3.30.565.10">
    <property type="entry name" value="Histidine kinase-like ATPase, C-terminal domain"/>
    <property type="match status" value="1"/>
</dbReference>
<keyword evidence="9" id="KW-1185">Reference proteome</keyword>
<evidence type="ECO:0000256" key="1">
    <source>
        <dbReference type="ARBA" id="ARBA00006082"/>
    </source>
</evidence>
<dbReference type="InterPro" id="IPR014790">
    <property type="entry name" value="MutL_C"/>
</dbReference>
<dbReference type="Gene3D" id="3.30.1370.100">
    <property type="entry name" value="MutL, C-terminal domain, regulatory subdomain"/>
    <property type="match status" value="1"/>
</dbReference>
<dbReference type="InterPro" id="IPR020568">
    <property type="entry name" value="Ribosomal_Su5_D2-typ_SF"/>
</dbReference>
<keyword evidence="8" id="KW-0378">Hydrolase</keyword>
<evidence type="ECO:0000313" key="8">
    <source>
        <dbReference type="EMBL" id="PWN57150.1"/>
    </source>
</evidence>
<dbReference type="Gene3D" id="3.30.230.10">
    <property type="match status" value="1"/>
</dbReference>
<dbReference type="HAMAP" id="MF_00149">
    <property type="entry name" value="DNA_mis_repair"/>
    <property type="match status" value="1"/>
</dbReference>
<reference evidence="8 9" key="1">
    <citation type="submission" date="2018-05" db="EMBL/GenBank/DDBJ databases">
        <title>Abyssibacter profundi OUC007T gen. nov., sp. nov, a marine bacterium isolated from seawater of the Mariana Trench.</title>
        <authorList>
            <person name="Zhou S."/>
        </authorList>
    </citation>
    <scope>NUCLEOTIDE SEQUENCE [LARGE SCALE GENOMIC DNA]</scope>
    <source>
        <strain evidence="8 9">OUC007</strain>
    </source>
</reference>
<evidence type="ECO:0000256" key="3">
    <source>
        <dbReference type="ARBA" id="ARBA00022763"/>
    </source>
</evidence>
<dbReference type="GO" id="GO:0004519">
    <property type="term" value="F:endonuclease activity"/>
    <property type="evidence" value="ECO:0007669"/>
    <property type="project" value="UniProtKB-KW"/>
</dbReference>
<dbReference type="Pfam" id="PF08676">
    <property type="entry name" value="MutL_C"/>
    <property type="match status" value="1"/>
</dbReference>
<dbReference type="CDD" id="cd16926">
    <property type="entry name" value="HATPase_MutL-MLH-PMS-like"/>
    <property type="match status" value="1"/>
</dbReference>
<dbReference type="SUPFAM" id="SSF54211">
    <property type="entry name" value="Ribosomal protein S5 domain 2-like"/>
    <property type="match status" value="1"/>
</dbReference>
<comment type="similarity">
    <text evidence="1 5">Belongs to the DNA mismatch repair MutL/HexB family.</text>
</comment>
<dbReference type="AlphaFoldDB" id="A0A363UNW5"/>
<proteinExistence type="inferred from homology"/>
<evidence type="ECO:0000259" key="6">
    <source>
        <dbReference type="SMART" id="SM00853"/>
    </source>
</evidence>
<dbReference type="SMART" id="SM01340">
    <property type="entry name" value="DNA_mis_repair"/>
    <property type="match status" value="1"/>
</dbReference>
<dbReference type="PANTHER" id="PTHR10073:SF12">
    <property type="entry name" value="DNA MISMATCH REPAIR PROTEIN MLH1"/>
    <property type="match status" value="1"/>
</dbReference>
<dbReference type="NCBIfam" id="TIGR00585">
    <property type="entry name" value="mutl"/>
    <property type="match status" value="1"/>
</dbReference>
<sequence>MSKRIIRQLNADLIDQIAAGEVIERPASVLKELLENAIDAGARQVDVEAGGGGIRLLRIRDDGHGIPPEQIPLAMAPHATSKITSLDELERVATLGFRGEALPSIASVSRLSIRSSTDGDGGWEATGPYRAGQQAAPCAHPRGTTVEMRDLFHNVPARRKFLRTEQTEFRHIDRMLRRTALSRFETGFRLSHDGRVVRDYPAATTDARRASRIADVVGKGFVEQTIEVDTSRAGLRLWGWLGQPSIARSQADWQYMFVNGRAIRDKVVTHAIKQGFGDVLHHARQPAYVLFLEMDPAGVDVNAHPAKHEVRFRDQGKIHGFLSHVVSQALAGAAPTKPHHAEFAAPASTHAAPAFALGGGQSGLRFGTGESRGLYDWATRPVADNPVDAPQVNPDTGELLTGASEEAALETSPVVESPDEATVPPLGYARAQLHGVYILAENAEGLVCVDMHAAHERIVYETLKRQRDAGTVPSQPLLVPLDVSVSEREADLAEACEAVLAQGGFELTRAGPTTVTVRRVPTVLADLDIASLLADLLGRMEQEAGAGRELKRLSDERLGTLACHASVRANRQLSTAEMNALLRDMERTERSGQCNHGRPTWVQISLKELDRLFQRGR</sequence>
<keyword evidence="3 5" id="KW-0227">DNA damage</keyword>
<organism evidence="8 9">
    <name type="scientific">Abyssibacter profundi</name>
    <dbReference type="NCBI Taxonomy" id="2182787"/>
    <lineage>
        <taxon>Bacteria</taxon>
        <taxon>Pseudomonadati</taxon>
        <taxon>Pseudomonadota</taxon>
        <taxon>Gammaproteobacteria</taxon>
        <taxon>Chromatiales</taxon>
        <taxon>Oceanococcaceae</taxon>
        <taxon>Abyssibacter</taxon>
    </lineage>
</organism>
<accession>A0A363UNW5</accession>
<dbReference type="SUPFAM" id="SSF55874">
    <property type="entry name" value="ATPase domain of HSP90 chaperone/DNA topoisomerase II/histidine kinase"/>
    <property type="match status" value="1"/>
</dbReference>
<dbReference type="PANTHER" id="PTHR10073">
    <property type="entry name" value="DNA MISMATCH REPAIR PROTEIN MLH, PMS, MUTL"/>
    <property type="match status" value="1"/>
</dbReference>
<dbReference type="GO" id="GO:0032300">
    <property type="term" value="C:mismatch repair complex"/>
    <property type="evidence" value="ECO:0007669"/>
    <property type="project" value="InterPro"/>
</dbReference>
<dbReference type="GO" id="GO:0030983">
    <property type="term" value="F:mismatched DNA binding"/>
    <property type="evidence" value="ECO:0007669"/>
    <property type="project" value="InterPro"/>
</dbReference>
<dbReference type="OrthoDB" id="9763467at2"/>
<dbReference type="InterPro" id="IPR014721">
    <property type="entry name" value="Ribsml_uS5_D2-typ_fold_subgr"/>
</dbReference>
<dbReference type="InterPro" id="IPR013507">
    <property type="entry name" value="DNA_mismatch_S5_2-like"/>
</dbReference>
<protein>
    <recommendedName>
        <fullName evidence="2 5">DNA mismatch repair protein MutL</fullName>
    </recommendedName>
</protein>
<feature type="domain" description="MutL C-terminal dimerisation" evidence="6">
    <location>
        <begin position="429"/>
        <end position="573"/>
    </location>
</feature>
<dbReference type="GO" id="GO:0016887">
    <property type="term" value="F:ATP hydrolysis activity"/>
    <property type="evidence" value="ECO:0007669"/>
    <property type="project" value="InterPro"/>
</dbReference>
<dbReference type="InterPro" id="IPR003594">
    <property type="entry name" value="HATPase_dom"/>
</dbReference>
<dbReference type="Proteomes" id="UP000251800">
    <property type="component" value="Unassembled WGS sequence"/>
</dbReference>
<dbReference type="InterPro" id="IPR042121">
    <property type="entry name" value="MutL_C_regsub"/>
</dbReference>
<dbReference type="InterPro" id="IPR036890">
    <property type="entry name" value="HATPase_C_sf"/>
</dbReference>
<evidence type="ECO:0000256" key="4">
    <source>
        <dbReference type="ARBA" id="ARBA00023204"/>
    </source>
</evidence>
<evidence type="ECO:0000256" key="5">
    <source>
        <dbReference type="HAMAP-Rule" id="MF_00149"/>
    </source>
</evidence>
<dbReference type="SUPFAM" id="SSF118116">
    <property type="entry name" value="DNA mismatch repair protein MutL"/>
    <property type="match status" value="1"/>
</dbReference>
<dbReference type="FunFam" id="3.30.565.10:FF:000003">
    <property type="entry name" value="DNA mismatch repair endonuclease MutL"/>
    <property type="match status" value="1"/>
</dbReference>
<name>A0A363UNW5_9GAMM</name>
<dbReference type="SMART" id="SM00853">
    <property type="entry name" value="MutL_C"/>
    <property type="match status" value="1"/>
</dbReference>
<dbReference type="InterPro" id="IPR020667">
    <property type="entry name" value="DNA_mismatch_repair_MutL"/>
</dbReference>